<name>A0A6J5MEA3_9CAUD</name>
<accession>A0A6J5MEA3</accession>
<reference evidence="1" key="1">
    <citation type="submission" date="2020-04" db="EMBL/GenBank/DDBJ databases">
        <authorList>
            <person name="Chiriac C."/>
            <person name="Salcher M."/>
            <person name="Ghai R."/>
            <person name="Kavagutti S V."/>
        </authorList>
    </citation>
    <scope>NUCLEOTIDE SEQUENCE</scope>
</reference>
<dbReference type="EMBL" id="LR796432">
    <property type="protein sequence ID" value="CAB4144167.1"/>
    <property type="molecule type" value="Genomic_DNA"/>
</dbReference>
<dbReference type="InterPro" id="IPR057895">
    <property type="entry name" value="Mom"/>
</dbReference>
<sequence length="191" mass="21246">MKMAGPQLAKKDWFVRPVSIRAARPLVVAHHYARGASNTATYLHGLFKTGDITDEQCVGVAWWIPPTKSAALATYPTNWKGVLNLSRLVVAPEVPKNAATFLLARSRKMINSETWPCLVTYADNWRGHTGQIYKADNWNYVGMTKPERTYQIEGRMVARKAGGNTRTHAEMLALGAVCIGSFSKHKFVRTA</sequence>
<proteinExistence type="predicted"/>
<evidence type="ECO:0000313" key="1">
    <source>
        <dbReference type="EMBL" id="CAB4144167.1"/>
    </source>
</evidence>
<protein>
    <submittedName>
        <fullName evidence="1">Uncharacterized protein</fullName>
    </submittedName>
</protein>
<gene>
    <name evidence="1" type="ORF">UFOVP468_13</name>
</gene>
<dbReference type="Pfam" id="PF25680">
    <property type="entry name" value="Mom"/>
    <property type="match status" value="1"/>
</dbReference>
<organism evidence="1">
    <name type="scientific">uncultured Caudovirales phage</name>
    <dbReference type="NCBI Taxonomy" id="2100421"/>
    <lineage>
        <taxon>Viruses</taxon>
        <taxon>Duplodnaviria</taxon>
        <taxon>Heunggongvirae</taxon>
        <taxon>Uroviricota</taxon>
        <taxon>Caudoviricetes</taxon>
        <taxon>Peduoviridae</taxon>
        <taxon>Maltschvirus</taxon>
        <taxon>Maltschvirus maltsch</taxon>
    </lineage>
</organism>